<gene>
    <name evidence="1" type="ORF">OXU80_27230</name>
</gene>
<accession>A0ACD4NNR2</accession>
<dbReference type="Proteomes" id="UP001163223">
    <property type="component" value="Chromosome"/>
</dbReference>
<evidence type="ECO:0000313" key="1">
    <source>
        <dbReference type="EMBL" id="WAJ28458.1"/>
    </source>
</evidence>
<proteinExistence type="predicted"/>
<evidence type="ECO:0000313" key="2">
    <source>
        <dbReference type="Proteomes" id="UP001163223"/>
    </source>
</evidence>
<name>A0ACD4NNR2_9HYPH</name>
<organism evidence="1 2">
    <name type="scientific">Antarcticirhabdus aurantiaca</name>
    <dbReference type="NCBI Taxonomy" id="2606717"/>
    <lineage>
        <taxon>Bacteria</taxon>
        <taxon>Pseudomonadati</taxon>
        <taxon>Pseudomonadota</taxon>
        <taxon>Alphaproteobacteria</taxon>
        <taxon>Hyphomicrobiales</taxon>
        <taxon>Aurantimonadaceae</taxon>
        <taxon>Antarcticirhabdus</taxon>
    </lineage>
</organism>
<protein>
    <submittedName>
        <fullName evidence="1">GDSL-type esterase/lipase family protein</fullName>
    </submittedName>
</protein>
<dbReference type="EMBL" id="CP113520">
    <property type="protein sequence ID" value="WAJ28458.1"/>
    <property type="molecule type" value="Genomic_DNA"/>
</dbReference>
<sequence>MNDVAPHAQPIPVAELERMLLDPTVSDAEIRPYLMSDDTRSSTFVPSVRVNPSMVVGPGPSEGVRPQSALVLNSLNAIDRWRRHQRYRRKIAGWTGPRIVSEGDSWFQYPFLLDDVVDHLQDAFAVFSLDGAGDTLVDYLKQDELVGAVLAERPDAVLLSGGGNDLLGAGRLKHVVEPHRPRHAAQDHLREAFDRRLSEVLDDYRRLLSRLRAAAPSTPVFIHAYDHAIPRNGRWLGRPLNDIGVADPTLQREIVRLIVDRFHDGLARLIRDPAIGPRVTLVDCRGAVADGDWYDELHPDDEGFGVVAGRFRTALGAAPQPAGGLANPSASPRSFHVPQADANPEDAIGPQAVELARRHSDAVLYRELGRLMMLATSPAAPPANRLSALQVLLPASSVDGSSDSSYLLGRRVLARLHRELHALSCGSAEADRSDRTRLREAFGLGSGALAGCLAGILAGSAFALPAAAATVAAALLTKRFLAATLDETCEVWSEQLATEGAGMPAGIARGAAAIAAATAGASSNSPRRGMTTMSGNEHRFCRCLTRDDLSAAGRRVAEGQKAAVLDEAKWSSGALLRVRFLEGSQPLRQRVRLVAEEWVASGMANLRFEWIDDGDAEIRIAFRQGEGSWSYLGTVSRQITDQAEPTMNYGWLTDASGDEEVRSVVLHEFGHALGLIHEHQNPKGGIVWNEPAVVADLSGPPNNWTMDQIRFNVLDHYDPKRVTGSEIDEDSIMMYPIPESWTVGDFSTGFNGELSPTDREIIRQAYP</sequence>
<keyword evidence="2" id="KW-1185">Reference proteome</keyword>
<reference evidence="1" key="1">
    <citation type="submission" date="2022-11" db="EMBL/GenBank/DDBJ databases">
        <title>beta-Carotene-producing bacterium, Jeongeuplla avenae sp. nov., alleviates the salt stress of Arabidopsis seedlings.</title>
        <authorList>
            <person name="Jiang L."/>
            <person name="Lee J."/>
        </authorList>
    </citation>
    <scope>NUCLEOTIDE SEQUENCE</scope>
    <source>
        <strain evidence="1">DY_R2A_6</strain>
    </source>
</reference>